<feature type="compositionally biased region" description="Polar residues" evidence="1">
    <location>
        <begin position="7"/>
        <end position="28"/>
    </location>
</feature>
<organism evidence="2">
    <name type="scientific">Rhizophora mucronata</name>
    <name type="common">Asiatic mangrove</name>
    <dbReference type="NCBI Taxonomy" id="61149"/>
    <lineage>
        <taxon>Eukaryota</taxon>
        <taxon>Viridiplantae</taxon>
        <taxon>Streptophyta</taxon>
        <taxon>Embryophyta</taxon>
        <taxon>Tracheophyta</taxon>
        <taxon>Spermatophyta</taxon>
        <taxon>Magnoliopsida</taxon>
        <taxon>eudicotyledons</taxon>
        <taxon>Gunneridae</taxon>
        <taxon>Pentapetalae</taxon>
        <taxon>rosids</taxon>
        <taxon>fabids</taxon>
        <taxon>Malpighiales</taxon>
        <taxon>Rhizophoraceae</taxon>
        <taxon>Rhizophora</taxon>
    </lineage>
</organism>
<proteinExistence type="predicted"/>
<feature type="region of interest" description="Disordered" evidence="1">
    <location>
        <begin position="1"/>
        <end position="28"/>
    </location>
</feature>
<dbReference type="EMBL" id="GGEC01041263">
    <property type="protein sequence ID" value="MBX21747.1"/>
    <property type="molecule type" value="Transcribed_RNA"/>
</dbReference>
<name>A0A2P2LUT7_RHIMU</name>
<keyword evidence="2" id="KW-0418">Kinase</keyword>
<protein>
    <submittedName>
        <fullName evidence="2">Putative inactive receptor kinase At5g58300 isoform X1</fullName>
    </submittedName>
</protein>
<dbReference type="AlphaFoldDB" id="A0A2P2LUT7"/>
<evidence type="ECO:0000313" key="2">
    <source>
        <dbReference type="EMBL" id="MBX21747.1"/>
    </source>
</evidence>
<keyword evidence="2" id="KW-0675">Receptor</keyword>
<dbReference type="GO" id="GO:0016301">
    <property type="term" value="F:kinase activity"/>
    <property type="evidence" value="ECO:0007669"/>
    <property type="project" value="UniProtKB-KW"/>
</dbReference>
<reference evidence="2" key="1">
    <citation type="submission" date="2018-02" db="EMBL/GenBank/DDBJ databases">
        <title>Rhizophora mucronata_Transcriptome.</title>
        <authorList>
            <person name="Meera S.P."/>
            <person name="Sreeshan A."/>
            <person name="Augustine A."/>
        </authorList>
    </citation>
    <scope>NUCLEOTIDE SEQUENCE</scope>
    <source>
        <tissue evidence="2">Leaf</tissue>
    </source>
</reference>
<evidence type="ECO:0000256" key="1">
    <source>
        <dbReference type="SAM" id="MobiDB-lite"/>
    </source>
</evidence>
<sequence length="74" mass="8474">MCPKNPTPGSRSSTTRVPSELQVTPTQELQTEYEEFQLRCRRWGTAAAKSRRACLSEFRLAVARGRSMTRTNKR</sequence>
<keyword evidence="2" id="KW-0808">Transferase</keyword>
<accession>A0A2P2LUT7</accession>